<name>A0A5D4SK58_9BACI</name>
<dbReference type="Gene3D" id="3.40.50.300">
    <property type="entry name" value="P-loop containing nucleotide triphosphate hydrolases"/>
    <property type="match status" value="1"/>
</dbReference>
<accession>A0A5D4SK58</accession>
<dbReference type="SUPFAM" id="SSF52540">
    <property type="entry name" value="P-loop containing nucleoside triphosphate hydrolases"/>
    <property type="match status" value="1"/>
</dbReference>
<reference evidence="2 3" key="1">
    <citation type="submission" date="2019-08" db="EMBL/GenBank/DDBJ databases">
        <title>Bacillus genomes from the desert of Cuatro Cienegas, Coahuila.</title>
        <authorList>
            <person name="Olmedo-Alvarez G."/>
        </authorList>
    </citation>
    <scope>NUCLEOTIDE SEQUENCE [LARGE SCALE GENOMIC DNA]</scope>
    <source>
        <strain evidence="2 3">CH98b_3T</strain>
    </source>
</reference>
<dbReference type="OrthoDB" id="6940959at2"/>
<dbReference type="EMBL" id="VTET01000019">
    <property type="protein sequence ID" value="TYS63549.1"/>
    <property type="molecule type" value="Genomic_DNA"/>
</dbReference>
<gene>
    <name evidence="2" type="ORF">FZC75_21145</name>
</gene>
<comment type="caution">
    <text evidence="2">The sequence shown here is derived from an EMBL/GenBank/DDBJ whole genome shotgun (WGS) entry which is preliminary data.</text>
</comment>
<evidence type="ECO:0000256" key="1">
    <source>
        <dbReference type="SAM" id="Coils"/>
    </source>
</evidence>
<organism evidence="2 3">
    <name type="scientific">Sutcliffiella horikoshii</name>
    <dbReference type="NCBI Taxonomy" id="79883"/>
    <lineage>
        <taxon>Bacteria</taxon>
        <taxon>Bacillati</taxon>
        <taxon>Bacillota</taxon>
        <taxon>Bacilli</taxon>
        <taxon>Bacillales</taxon>
        <taxon>Bacillaceae</taxon>
        <taxon>Sutcliffiella</taxon>
    </lineage>
</organism>
<dbReference type="AlphaFoldDB" id="A0A5D4SK58"/>
<dbReference type="RefSeq" id="WP_148980567.1">
    <property type="nucleotide sequence ID" value="NZ_JBNILM010000020.1"/>
</dbReference>
<feature type="coiled-coil region" evidence="1">
    <location>
        <begin position="511"/>
        <end position="555"/>
    </location>
</feature>
<proteinExistence type="predicted"/>
<evidence type="ECO:0000313" key="3">
    <source>
        <dbReference type="Proteomes" id="UP000324517"/>
    </source>
</evidence>
<protein>
    <submittedName>
        <fullName evidence="2">Uncharacterized protein</fullName>
    </submittedName>
</protein>
<keyword evidence="1" id="KW-0175">Coiled coil</keyword>
<dbReference type="InterPro" id="IPR027417">
    <property type="entry name" value="P-loop_NTPase"/>
</dbReference>
<evidence type="ECO:0000313" key="2">
    <source>
        <dbReference type="EMBL" id="TYS63549.1"/>
    </source>
</evidence>
<dbReference type="Proteomes" id="UP000324517">
    <property type="component" value="Unassembled WGS sequence"/>
</dbReference>
<feature type="coiled-coil region" evidence="1">
    <location>
        <begin position="323"/>
        <end position="358"/>
    </location>
</feature>
<sequence>MNSIWDNVYQKRWDWAHKAEKEFKQSLQKLQVDEVIHNDNLSEITIGVYGPTQVGKSTLILRLLGIRQDSIETVSGWLRGKRTLGHSATVTATEYKLSQDEYFHFFSKETGWKRNLTGPQLEQTLFEVRNHVETKGQISTDQLVIEISNLYFDTEIPTHGLNLVDLPGVYSAEEAEQKQVRECIERWLPICEIILLVEDATVINNYVQLEDENVKYWMNETDRFRLVPTHAASLESVQKELSENLTIETLKNYYTNELFFSLEGKLEIHEISSILYPIEIGKSLESLMSSDQRMYEKVANLMEDLLQTLRHDLSSQKAEAMHYKRLASLYRLAEEKKKEEIEEIRAELEAMNKALKRQKGFVKKLCERNRNLDETQTTSKSKPEIENFRNSFFGWETDLQSRFEGIRGVKRASAINALASSYQQEREDNVNQKVLAINIELEDWGIQLRPPVSDHYIEHVYTKMDAYLIGKNYDRDLEMVLESTQRWMASYVKSFERMVSSAERKLAEVFKKEILLSAAKKKRRNQELQDEGCKLQQLKESLQALSQKLVQEEAIWQQDIEHCQQLEIYFSKNALQAFHSLKSTLITGTDVEKWQAFHLLHLLKEDSKTIISYVKGKERPKHETA</sequence>